<sequence>MIKQNKLLVTIIATAILGAGAVAVASKNLSDQNDRSKTSSSSTALPTTKDTSWKDNAVNENGGSASAASGAASSSSDSSSAAKGSQSAGSGSSSSSSQSNTLTEDDFRSSDDLAYRMIALYGMLNGDASWKALQSAKGITLTRQSDSVPTFAVTATSGGNTTAYYRYAMTSNDTEAQKKPLSFSKNDASQYRASVADVLTCVNANGGRATIQKLNFKLVN</sequence>
<reference evidence="3 4" key="1">
    <citation type="submission" date="2020-02" db="EMBL/GenBank/DDBJ databases">
        <title>Fructobacillus sp. isolated from paper mulberry of Taiwan.</title>
        <authorList>
            <person name="Lin S.-T."/>
        </authorList>
    </citation>
    <scope>NUCLEOTIDE SEQUENCE [LARGE SCALE GENOMIC DNA]</scope>
    <source>
        <strain evidence="3 4">M1-21</strain>
    </source>
</reference>
<feature type="region of interest" description="Disordered" evidence="1">
    <location>
        <begin position="27"/>
        <end position="105"/>
    </location>
</feature>
<accession>A0ABS5QRH5</accession>
<keyword evidence="2" id="KW-0732">Signal</keyword>
<proteinExistence type="predicted"/>
<gene>
    <name evidence="3" type="ORF">G6R28_00920</name>
</gene>
<evidence type="ECO:0000313" key="4">
    <source>
        <dbReference type="Proteomes" id="UP000735205"/>
    </source>
</evidence>
<dbReference type="Proteomes" id="UP000735205">
    <property type="component" value="Unassembled WGS sequence"/>
</dbReference>
<comment type="caution">
    <text evidence="3">The sequence shown here is derived from an EMBL/GenBank/DDBJ whole genome shotgun (WGS) entry which is preliminary data.</text>
</comment>
<evidence type="ECO:0000256" key="1">
    <source>
        <dbReference type="SAM" id="MobiDB-lite"/>
    </source>
</evidence>
<protein>
    <recommendedName>
        <fullName evidence="5">Lipoprotein</fullName>
    </recommendedName>
</protein>
<evidence type="ECO:0000313" key="3">
    <source>
        <dbReference type="EMBL" id="MBS9335798.1"/>
    </source>
</evidence>
<feature type="signal peptide" evidence="2">
    <location>
        <begin position="1"/>
        <end position="25"/>
    </location>
</feature>
<evidence type="ECO:0008006" key="5">
    <source>
        <dbReference type="Google" id="ProtNLM"/>
    </source>
</evidence>
<feature type="compositionally biased region" description="Low complexity" evidence="1">
    <location>
        <begin position="62"/>
        <end position="99"/>
    </location>
</feature>
<feature type="chain" id="PRO_5046347167" description="Lipoprotein" evidence="2">
    <location>
        <begin position="26"/>
        <end position="220"/>
    </location>
</feature>
<dbReference type="RefSeq" id="WP_213792370.1">
    <property type="nucleotide sequence ID" value="NZ_JAAMFJ010000001.1"/>
</dbReference>
<organism evidence="3 4">
    <name type="scientific">Fructobacillus papyrifericola</name>
    <dbReference type="NCBI Taxonomy" id="2713172"/>
    <lineage>
        <taxon>Bacteria</taxon>
        <taxon>Bacillati</taxon>
        <taxon>Bacillota</taxon>
        <taxon>Bacilli</taxon>
        <taxon>Lactobacillales</taxon>
        <taxon>Lactobacillaceae</taxon>
        <taxon>Fructobacillus</taxon>
    </lineage>
</organism>
<feature type="compositionally biased region" description="Polar residues" evidence="1">
    <location>
        <begin position="38"/>
        <end position="50"/>
    </location>
</feature>
<name>A0ABS5QRH5_9LACO</name>
<dbReference type="EMBL" id="JAAMFJ010000001">
    <property type="protein sequence ID" value="MBS9335798.1"/>
    <property type="molecule type" value="Genomic_DNA"/>
</dbReference>
<keyword evidence="4" id="KW-1185">Reference proteome</keyword>
<evidence type="ECO:0000256" key="2">
    <source>
        <dbReference type="SAM" id="SignalP"/>
    </source>
</evidence>